<dbReference type="PANTHER" id="PTHR33165">
    <property type="entry name" value="F-BOX DOMAIN CONTAINING PROTEIN-LIKE-RELATED"/>
    <property type="match status" value="1"/>
</dbReference>
<feature type="domain" description="KIB1-4 beta-propeller" evidence="2">
    <location>
        <begin position="143"/>
        <end position="416"/>
    </location>
</feature>
<comment type="caution">
    <text evidence="3">The sequence shown here is derived from an EMBL/GenBank/DDBJ whole genome shotgun (WGS) entry which is preliminary data.</text>
</comment>
<evidence type="ECO:0000259" key="2">
    <source>
        <dbReference type="Pfam" id="PF03478"/>
    </source>
</evidence>
<accession>A0A835AHF1</accession>
<dbReference type="Proteomes" id="UP000636709">
    <property type="component" value="Unassembled WGS sequence"/>
</dbReference>
<dbReference type="InterPro" id="IPR005174">
    <property type="entry name" value="KIB1-4_b-propeller"/>
</dbReference>
<protein>
    <recommendedName>
        <fullName evidence="2">KIB1-4 beta-propeller domain-containing protein</fullName>
    </recommendedName>
</protein>
<reference evidence="3" key="1">
    <citation type="submission" date="2020-07" db="EMBL/GenBank/DDBJ databases">
        <title>Genome sequence and genetic diversity analysis of an under-domesticated orphan crop, white fonio (Digitaria exilis).</title>
        <authorList>
            <person name="Bennetzen J.L."/>
            <person name="Chen S."/>
            <person name="Ma X."/>
            <person name="Wang X."/>
            <person name="Yssel A.E.J."/>
            <person name="Chaluvadi S.R."/>
            <person name="Johnson M."/>
            <person name="Gangashetty P."/>
            <person name="Hamidou F."/>
            <person name="Sanogo M.D."/>
            <person name="Zwaenepoel A."/>
            <person name="Wallace J."/>
            <person name="Van De Peer Y."/>
            <person name="Van Deynze A."/>
        </authorList>
    </citation>
    <scope>NUCLEOTIDE SEQUENCE</scope>
    <source>
        <tissue evidence="3">Leaves</tissue>
    </source>
</reference>
<feature type="region of interest" description="Disordered" evidence="1">
    <location>
        <begin position="1"/>
        <end position="26"/>
    </location>
</feature>
<dbReference type="AlphaFoldDB" id="A0A835AHF1"/>
<evidence type="ECO:0000313" key="3">
    <source>
        <dbReference type="EMBL" id="KAF8664555.1"/>
    </source>
</evidence>
<keyword evidence="4" id="KW-1185">Reference proteome</keyword>
<name>A0A835AHF1_9POAL</name>
<evidence type="ECO:0000313" key="4">
    <source>
        <dbReference type="Proteomes" id="UP000636709"/>
    </source>
</evidence>
<feature type="compositionally biased region" description="Polar residues" evidence="1">
    <location>
        <begin position="7"/>
        <end position="16"/>
    </location>
</feature>
<dbReference type="EMBL" id="JACEFO010002349">
    <property type="protein sequence ID" value="KAF8664555.1"/>
    <property type="molecule type" value="Genomic_DNA"/>
</dbReference>
<evidence type="ECO:0000256" key="1">
    <source>
        <dbReference type="SAM" id="MobiDB-lite"/>
    </source>
</evidence>
<sequence>MAKHSRSTPSNKTTGPFPSRGTRAKRACVAAKLKPPPLASWSLLATSSSSWAAKRARRARRRRRFPSWADLTYGPTGIIAEHALANDVSDYTSFRAVCRGWRRGTHDIHRPRGALDRRFYPRRWIMLREAKPPPGPDHHRRRFLNLDTGECVHKDLPELDGHHLLGATTEGLLVLLDKSTYVVLVLNPATRQVAELPSLDPLLSTEARETISEYGLAYTLKVTGVGLAGESTIALCFYYYSTTMLVVARPGDARWTVVESNRWFYTAMSFQGRFYCVSCADDGNGSGKGVMALDLDVATPNKPPRLVVAAKLTCRLSSLRLDTVHLVESDGSLLLLRSELSFRKELGCHIRRYEVFAVDLAAKKTVPVRALGRRAVFLGETRALSVSPLVFPSIHPDRVYPAADLREKKHHGVGSYSLLNGSIERCKVRMGTATNGDDEFDGGWERPCGIVDYLSWYVSGKCNWIQEI</sequence>
<dbReference type="PANTHER" id="PTHR33165:SF63">
    <property type="entry name" value="OS03G0792300 PROTEIN"/>
    <property type="match status" value="1"/>
</dbReference>
<proteinExistence type="predicted"/>
<dbReference type="OrthoDB" id="619048at2759"/>
<gene>
    <name evidence="3" type="ORF">HU200_054737</name>
</gene>
<organism evidence="3 4">
    <name type="scientific">Digitaria exilis</name>
    <dbReference type="NCBI Taxonomy" id="1010633"/>
    <lineage>
        <taxon>Eukaryota</taxon>
        <taxon>Viridiplantae</taxon>
        <taxon>Streptophyta</taxon>
        <taxon>Embryophyta</taxon>
        <taxon>Tracheophyta</taxon>
        <taxon>Spermatophyta</taxon>
        <taxon>Magnoliopsida</taxon>
        <taxon>Liliopsida</taxon>
        <taxon>Poales</taxon>
        <taxon>Poaceae</taxon>
        <taxon>PACMAD clade</taxon>
        <taxon>Panicoideae</taxon>
        <taxon>Panicodae</taxon>
        <taxon>Paniceae</taxon>
        <taxon>Anthephorinae</taxon>
        <taxon>Digitaria</taxon>
    </lineage>
</organism>
<dbReference type="Pfam" id="PF03478">
    <property type="entry name" value="Beta-prop_KIB1-4"/>
    <property type="match status" value="1"/>
</dbReference>